<evidence type="ECO:0000256" key="1">
    <source>
        <dbReference type="SAM" id="MobiDB-lite"/>
    </source>
</evidence>
<evidence type="ECO:0000313" key="2">
    <source>
        <dbReference type="Proteomes" id="UP000887565"/>
    </source>
</evidence>
<protein>
    <submittedName>
        <fullName evidence="3">Uncharacterized protein</fullName>
    </submittedName>
</protein>
<feature type="compositionally biased region" description="Basic and acidic residues" evidence="1">
    <location>
        <begin position="60"/>
        <end position="90"/>
    </location>
</feature>
<dbReference type="AlphaFoldDB" id="A0A915HKI0"/>
<dbReference type="WBParaSite" id="nRc.2.0.1.t02174-RA">
    <property type="protein sequence ID" value="nRc.2.0.1.t02174-RA"/>
    <property type="gene ID" value="nRc.2.0.1.g02174"/>
</dbReference>
<reference evidence="3" key="1">
    <citation type="submission" date="2022-11" db="UniProtKB">
        <authorList>
            <consortium name="WormBaseParasite"/>
        </authorList>
    </citation>
    <scope>IDENTIFICATION</scope>
</reference>
<accession>A0A915HKI0</accession>
<evidence type="ECO:0000313" key="3">
    <source>
        <dbReference type="WBParaSite" id="nRc.2.0.1.t02174-RA"/>
    </source>
</evidence>
<name>A0A915HKI0_ROMCU</name>
<proteinExistence type="predicted"/>
<sequence length="90" mass="10369">MKVSYPTGQKKTVWNQRIQHVPLPQGLRGQLSTLFASNASKLPPNSIPKGYDLNSIMERTNLKRRSDQDDTEKLGDDQENLEKRFKKLEN</sequence>
<keyword evidence="2" id="KW-1185">Reference proteome</keyword>
<organism evidence="2 3">
    <name type="scientific">Romanomermis culicivorax</name>
    <name type="common">Nematode worm</name>
    <dbReference type="NCBI Taxonomy" id="13658"/>
    <lineage>
        <taxon>Eukaryota</taxon>
        <taxon>Metazoa</taxon>
        <taxon>Ecdysozoa</taxon>
        <taxon>Nematoda</taxon>
        <taxon>Enoplea</taxon>
        <taxon>Dorylaimia</taxon>
        <taxon>Mermithida</taxon>
        <taxon>Mermithoidea</taxon>
        <taxon>Mermithidae</taxon>
        <taxon>Romanomermis</taxon>
    </lineage>
</organism>
<feature type="region of interest" description="Disordered" evidence="1">
    <location>
        <begin position="59"/>
        <end position="90"/>
    </location>
</feature>
<dbReference type="Proteomes" id="UP000887565">
    <property type="component" value="Unplaced"/>
</dbReference>